<dbReference type="InParanoid" id="K1QJW8"/>
<name>K1QJW8_MAGGI</name>
<dbReference type="HOGENOM" id="CLU_1050714_0_0_1"/>
<evidence type="ECO:0000256" key="1">
    <source>
        <dbReference type="SAM" id="MobiDB-lite"/>
    </source>
</evidence>
<feature type="region of interest" description="Disordered" evidence="1">
    <location>
        <begin position="1"/>
        <end position="28"/>
    </location>
</feature>
<protein>
    <submittedName>
        <fullName evidence="2">Uncharacterized protein</fullName>
    </submittedName>
</protein>
<organism evidence="2">
    <name type="scientific">Magallana gigas</name>
    <name type="common">Pacific oyster</name>
    <name type="synonym">Crassostrea gigas</name>
    <dbReference type="NCBI Taxonomy" id="29159"/>
    <lineage>
        <taxon>Eukaryota</taxon>
        <taxon>Metazoa</taxon>
        <taxon>Spiralia</taxon>
        <taxon>Lophotrochozoa</taxon>
        <taxon>Mollusca</taxon>
        <taxon>Bivalvia</taxon>
        <taxon>Autobranchia</taxon>
        <taxon>Pteriomorphia</taxon>
        <taxon>Ostreida</taxon>
        <taxon>Ostreoidea</taxon>
        <taxon>Ostreidae</taxon>
        <taxon>Magallana</taxon>
    </lineage>
</organism>
<proteinExistence type="predicted"/>
<dbReference type="EMBL" id="JH817464">
    <property type="protein sequence ID" value="EKC22001.1"/>
    <property type="molecule type" value="Genomic_DNA"/>
</dbReference>
<evidence type="ECO:0000313" key="2">
    <source>
        <dbReference type="EMBL" id="EKC22001.1"/>
    </source>
</evidence>
<sequence length="265" mass="29938">MSTESTNSSTSNRDVTRESQAESNSNSGQDFEVIDAVSLFNSRLDAALEKQKTLILSEVQDKLKPTNSLEFRGEGKEIQYNFNEERLRGLELLSQKLISGDFSGITDLISSEKEAIRQRNKNLRIADKHGWGTVKDYVDSDIADNSEDAARLRTFYHFKSRKQKATISVRKTGFPEKYGSVRRLIHPAAFSWECNIQQPSAVRAEIQLAQLQKTLTSTDRKHRLPLLSAPWSLRKILPVYPAVPVYRTHKPQSSALVPTSTANQQ</sequence>
<feature type="compositionally biased region" description="Low complexity" evidence="1">
    <location>
        <begin position="1"/>
        <end position="12"/>
    </location>
</feature>
<reference evidence="2" key="1">
    <citation type="journal article" date="2012" name="Nature">
        <title>The oyster genome reveals stress adaptation and complexity of shell formation.</title>
        <authorList>
            <person name="Zhang G."/>
            <person name="Fang X."/>
            <person name="Guo X."/>
            <person name="Li L."/>
            <person name="Luo R."/>
            <person name="Xu F."/>
            <person name="Yang P."/>
            <person name="Zhang L."/>
            <person name="Wang X."/>
            <person name="Qi H."/>
            <person name="Xiong Z."/>
            <person name="Que H."/>
            <person name="Xie Y."/>
            <person name="Holland P.W."/>
            <person name="Paps J."/>
            <person name="Zhu Y."/>
            <person name="Wu F."/>
            <person name="Chen Y."/>
            <person name="Wang J."/>
            <person name="Peng C."/>
            <person name="Meng J."/>
            <person name="Yang L."/>
            <person name="Liu J."/>
            <person name="Wen B."/>
            <person name="Zhang N."/>
            <person name="Huang Z."/>
            <person name="Zhu Q."/>
            <person name="Feng Y."/>
            <person name="Mount A."/>
            <person name="Hedgecock D."/>
            <person name="Xu Z."/>
            <person name="Liu Y."/>
            <person name="Domazet-Loso T."/>
            <person name="Du Y."/>
            <person name="Sun X."/>
            <person name="Zhang S."/>
            <person name="Liu B."/>
            <person name="Cheng P."/>
            <person name="Jiang X."/>
            <person name="Li J."/>
            <person name="Fan D."/>
            <person name="Wang W."/>
            <person name="Fu W."/>
            <person name="Wang T."/>
            <person name="Wang B."/>
            <person name="Zhang J."/>
            <person name="Peng Z."/>
            <person name="Li Y."/>
            <person name="Li N."/>
            <person name="Wang J."/>
            <person name="Chen M."/>
            <person name="He Y."/>
            <person name="Tan F."/>
            <person name="Song X."/>
            <person name="Zheng Q."/>
            <person name="Huang R."/>
            <person name="Yang H."/>
            <person name="Du X."/>
            <person name="Chen L."/>
            <person name="Yang M."/>
            <person name="Gaffney P.M."/>
            <person name="Wang S."/>
            <person name="Luo L."/>
            <person name="She Z."/>
            <person name="Ming Y."/>
            <person name="Huang W."/>
            <person name="Zhang S."/>
            <person name="Huang B."/>
            <person name="Zhang Y."/>
            <person name="Qu T."/>
            <person name="Ni P."/>
            <person name="Miao G."/>
            <person name="Wang J."/>
            <person name="Wang Q."/>
            <person name="Steinberg C.E."/>
            <person name="Wang H."/>
            <person name="Li N."/>
            <person name="Qian L."/>
            <person name="Zhang G."/>
            <person name="Li Y."/>
            <person name="Yang H."/>
            <person name="Liu X."/>
            <person name="Wang J."/>
            <person name="Yin Y."/>
            <person name="Wang J."/>
        </authorList>
    </citation>
    <scope>NUCLEOTIDE SEQUENCE [LARGE SCALE GENOMIC DNA]</scope>
    <source>
        <strain evidence="2">05x7-T-G4-1.051#20</strain>
    </source>
</reference>
<dbReference type="AlphaFoldDB" id="K1QJW8"/>
<accession>K1QJW8</accession>
<gene>
    <name evidence="2" type="ORF">CGI_10002978</name>
</gene>